<dbReference type="PRINTS" id="PR01161">
    <property type="entry name" value="TUBULIN"/>
</dbReference>
<dbReference type="InterPro" id="IPR036525">
    <property type="entry name" value="Tubulin/FtsZ_GTPase_sf"/>
</dbReference>
<dbReference type="PROSITE" id="PS00227">
    <property type="entry name" value="TUBULIN"/>
    <property type="match status" value="1"/>
</dbReference>
<evidence type="ECO:0000313" key="16">
    <source>
        <dbReference type="WBParaSite" id="HDID_0000728401-mRNA-1"/>
    </source>
</evidence>
<evidence type="ECO:0000256" key="5">
    <source>
        <dbReference type="ARBA" id="ARBA00022701"/>
    </source>
</evidence>
<keyword evidence="11" id="KW-0472">Membrane</keyword>
<keyword evidence="4" id="KW-0963">Cytoplasm</keyword>
<comment type="similarity">
    <text evidence="3">Belongs to the tubulin family.</text>
</comment>
<reference evidence="16" key="1">
    <citation type="submission" date="2017-02" db="UniProtKB">
        <authorList>
            <consortium name="WormBaseParasite"/>
        </authorList>
    </citation>
    <scope>IDENTIFICATION</scope>
</reference>
<dbReference type="Proteomes" id="UP000274504">
    <property type="component" value="Unassembled WGS sequence"/>
</dbReference>
<dbReference type="SUPFAM" id="SSF52490">
    <property type="entry name" value="Tubulin nucleotide-binding domain-like"/>
    <property type="match status" value="1"/>
</dbReference>
<dbReference type="Pfam" id="PF03953">
    <property type="entry name" value="Tubulin_C"/>
    <property type="match status" value="1"/>
</dbReference>
<dbReference type="GO" id="GO:0005525">
    <property type="term" value="F:GTP binding"/>
    <property type="evidence" value="ECO:0007669"/>
    <property type="project" value="UniProtKB-KW"/>
</dbReference>
<evidence type="ECO:0000256" key="11">
    <source>
        <dbReference type="SAM" id="Phobius"/>
    </source>
</evidence>
<reference evidence="14 15" key="2">
    <citation type="submission" date="2018-11" db="EMBL/GenBank/DDBJ databases">
        <authorList>
            <consortium name="Pathogen Informatics"/>
        </authorList>
    </citation>
    <scope>NUCLEOTIDE SEQUENCE [LARGE SCALE GENOMIC DNA]</scope>
</reference>
<dbReference type="SMART" id="SM00865">
    <property type="entry name" value="Tubulin_C"/>
    <property type="match status" value="1"/>
</dbReference>
<feature type="domain" description="Tubulin/FtsZ 2-layer sandwich" evidence="13">
    <location>
        <begin position="516"/>
        <end position="661"/>
    </location>
</feature>
<evidence type="ECO:0000256" key="7">
    <source>
        <dbReference type="ARBA" id="ARBA00022801"/>
    </source>
</evidence>
<comment type="catalytic activity">
    <reaction evidence="10">
        <text>GTP + H2O = GDP + phosphate + H(+)</text>
        <dbReference type="Rhea" id="RHEA:19669"/>
        <dbReference type="ChEBI" id="CHEBI:15377"/>
        <dbReference type="ChEBI" id="CHEBI:15378"/>
        <dbReference type="ChEBI" id="CHEBI:37565"/>
        <dbReference type="ChEBI" id="CHEBI:43474"/>
        <dbReference type="ChEBI" id="CHEBI:58189"/>
    </reaction>
    <physiologicalReaction direction="left-to-right" evidence="10">
        <dbReference type="Rhea" id="RHEA:19670"/>
    </physiologicalReaction>
</comment>
<dbReference type="InterPro" id="IPR008280">
    <property type="entry name" value="Tub_FtsZ_C"/>
</dbReference>
<keyword evidence="11" id="KW-1133">Transmembrane helix</keyword>
<dbReference type="EMBL" id="UYSG01010921">
    <property type="protein sequence ID" value="VDL59600.1"/>
    <property type="molecule type" value="Genomic_DNA"/>
</dbReference>
<accession>A0A0R3SQE1</accession>
<dbReference type="AlphaFoldDB" id="A0A0R3SQE1"/>
<comment type="subcellular location">
    <subcellularLocation>
        <location evidence="2">Cytoplasm</location>
        <location evidence="2">Cytoskeleton</location>
    </subcellularLocation>
</comment>
<dbReference type="InterPro" id="IPR003008">
    <property type="entry name" value="Tubulin_FtsZ_GTPase"/>
</dbReference>
<evidence type="ECO:0000256" key="10">
    <source>
        <dbReference type="ARBA" id="ARBA00049117"/>
    </source>
</evidence>
<dbReference type="GO" id="GO:0005874">
    <property type="term" value="C:microtubule"/>
    <property type="evidence" value="ECO:0007669"/>
    <property type="project" value="UniProtKB-KW"/>
</dbReference>
<name>A0A0R3SQE1_HYMDI</name>
<sequence>MSGNYRRFFPKIFSFIRENLNRNDFKFNKLNMLPKWGSFVKDSKHLVTIKSAYSRLGSTLNSDIDFSIGKFTSIYDRISGRDSVTKAHGDLLQAEQDFVARQLTRRTLQQSLFDIQKKRSEVNKKVKVTSIADDSYLPLITKEHELAREEARLSREHCEADLREKAAYDNFTSLMRYLHAEERNYDQRMRIWAIIGSVIVGIFSFFVTWLRYRTPQIADLSDFLDRLEEIGSAQEDIKSQIAKQNENLGIQQVNASQVLEKLTKVESIQRECISIHIGQGGCQIGNACWELYCLEHGIQPDGQMPSDKCIGGGDDSFETFFSETGAGKHVPRAIFVDLEPTVVDEVRTGTYRQLFHPDQLITGKEDAANNYARGHYTVGKEMVDLVLDRTRKLADQCTGLQSFLIFHSYGGGTGSGFTSLLMERLSVDYGKKSKLEYSIYPAPQISTAVVEPYNAILCTHSTIEHSDCSFTFDNEACYDICRRNLDIERPTYTNLNRIIAQVCSSLTSSLRFDGALNVDMTEFQTNLVPYPRIHFPLVTYAPTVSAEKAYHEQLTVPELTNACFEPANQMVKCDPRHGKYMACCLLYRGDVAPKEINASIASIKSKRTIQFVDWCPTGFKVGINYQPPTVVPGGDLAKVQRALCMISNTTAIAEAWARLDHKFDLMYAKRSFVHWYVGEGMEEGEFAEAREDLAALEKDYEEVGHDSIEGEGEEEEEY</sequence>
<protein>
    <submittedName>
        <fullName evidence="16">Tubulin alpha chain</fullName>
    </submittedName>
</protein>
<dbReference type="FunFam" id="3.30.1330.20:FF:000001">
    <property type="entry name" value="Tubulin alpha chain"/>
    <property type="match status" value="1"/>
</dbReference>
<dbReference type="InterPro" id="IPR037103">
    <property type="entry name" value="Tubulin/FtsZ-like_C"/>
</dbReference>
<dbReference type="Pfam" id="PF00091">
    <property type="entry name" value="Tubulin"/>
    <property type="match status" value="1"/>
</dbReference>
<proteinExistence type="inferred from homology"/>
<evidence type="ECO:0000313" key="14">
    <source>
        <dbReference type="EMBL" id="VDL59600.1"/>
    </source>
</evidence>
<dbReference type="PRINTS" id="PR01162">
    <property type="entry name" value="ALPHATUBULIN"/>
</dbReference>
<dbReference type="CDD" id="cd02186">
    <property type="entry name" value="alpha_tubulin"/>
    <property type="match status" value="1"/>
</dbReference>
<evidence type="ECO:0000256" key="8">
    <source>
        <dbReference type="ARBA" id="ARBA00023134"/>
    </source>
</evidence>
<dbReference type="InterPro" id="IPR000217">
    <property type="entry name" value="Tubulin"/>
</dbReference>
<dbReference type="SUPFAM" id="SSF55307">
    <property type="entry name" value="Tubulin C-terminal domain-like"/>
    <property type="match status" value="1"/>
</dbReference>
<dbReference type="InterPro" id="IPR023123">
    <property type="entry name" value="Tubulin_C"/>
</dbReference>
<evidence type="ECO:0000256" key="6">
    <source>
        <dbReference type="ARBA" id="ARBA00022741"/>
    </source>
</evidence>
<comment type="cofactor">
    <cofactor evidence="1">
        <name>Mg(2+)</name>
        <dbReference type="ChEBI" id="CHEBI:18420"/>
    </cofactor>
</comment>
<dbReference type="Gene3D" id="3.40.50.1440">
    <property type="entry name" value="Tubulin/FtsZ, GTPase domain"/>
    <property type="match status" value="1"/>
</dbReference>
<dbReference type="GO" id="GO:0007017">
    <property type="term" value="P:microtubule-based process"/>
    <property type="evidence" value="ECO:0007669"/>
    <property type="project" value="InterPro"/>
</dbReference>
<dbReference type="GO" id="GO:0005200">
    <property type="term" value="F:structural constituent of cytoskeleton"/>
    <property type="evidence" value="ECO:0007669"/>
    <property type="project" value="InterPro"/>
</dbReference>
<dbReference type="OrthoDB" id="10304491at2759"/>
<dbReference type="WBParaSite" id="HDID_0000728401-mRNA-1">
    <property type="protein sequence ID" value="HDID_0000728401-mRNA-1"/>
    <property type="gene ID" value="HDID_0000728401"/>
</dbReference>
<dbReference type="FunFam" id="3.40.50.1440:FF:000002">
    <property type="entry name" value="Tubulin alpha chain"/>
    <property type="match status" value="1"/>
</dbReference>
<dbReference type="Gene3D" id="3.30.1330.20">
    <property type="entry name" value="Tubulin/FtsZ, C-terminal domain"/>
    <property type="match status" value="1"/>
</dbReference>
<dbReference type="PANTHER" id="PTHR11588">
    <property type="entry name" value="TUBULIN"/>
    <property type="match status" value="1"/>
</dbReference>
<evidence type="ECO:0000256" key="9">
    <source>
        <dbReference type="ARBA" id="ARBA00023212"/>
    </source>
</evidence>
<keyword evidence="11" id="KW-0812">Transmembrane</keyword>
<evidence type="ECO:0000259" key="12">
    <source>
        <dbReference type="SMART" id="SM00864"/>
    </source>
</evidence>
<keyword evidence="8" id="KW-0342">GTP-binding</keyword>
<dbReference type="InterPro" id="IPR002452">
    <property type="entry name" value="Alpha_tubulin"/>
</dbReference>
<organism evidence="16">
    <name type="scientific">Hymenolepis diminuta</name>
    <name type="common">Rat tapeworm</name>
    <dbReference type="NCBI Taxonomy" id="6216"/>
    <lineage>
        <taxon>Eukaryota</taxon>
        <taxon>Metazoa</taxon>
        <taxon>Spiralia</taxon>
        <taxon>Lophotrochozoa</taxon>
        <taxon>Platyhelminthes</taxon>
        <taxon>Cestoda</taxon>
        <taxon>Eucestoda</taxon>
        <taxon>Cyclophyllidea</taxon>
        <taxon>Hymenolepididae</taxon>
        <taxon>Hymenolepis</taxon>
    </lineage>
</organism>
<dbReference type="GO" id="GO:0016787">
    <property type="term" value="F:hydrolase activity"/>
    <property type="evidence" value="ECO:0007669"/>
    <property type="project" value="UniProtKB-KW"/>
</dbReference>
<keyword evidence="9" id="KW-0206">Cytoskeleton</keyword>
<keyword evidence="7" id="KW-0378">Hydrolase</keyword>
<dbReference type="SMART" id="SM00864">
    <property type="entry name" value="Tubulin"/>
    <property type="match status" value="1"/>
</dbReference>
<keyword evidence="6" id="KW-0547">Nucleotide-binding</keyword>
<evidence type="ECO:0000256" key="4">
    <source>
        <dbReference type="ARBA" id="ARBA00022490"/>
    </source>
</evidence>
<gene>
    <name evidence="14" type="ORF">HDID_LOCUS7282</name>
</gene>
<dbReference type="InterPro" id="IPR018316">
    <property type="entry name" value="Tubulin/FtsZ_2-layer-sand-dom"/>
</dbReference>
<feature type="domain" description="Tubulin/FtsZ GTPase" evidence="12">
    <location>
        <begin position="317"/>
        <end position="514"/>
    </location>
</feature>
<evidence type="ECO:0000256" key="3">
    <source>
        <dbReference type="ARBA" id="ARBA00009636"/>
    </source>
</evidence>
<dbReference type="InterPro" id="IPR017975">
    <property type="entry name" value="Tubulin_CS"/>
</dbReference>
<keyword evidence="5" id="KW-0493">Microtubule</keyword>
<evidence type="ECO:0000256" key="1">
    <source>
        <dbReference type="ARBA" id="ARBA00001946"/>
    </source>
</evidence>
<dbReference type="STRING" id="6216.A0A0R3SQE1"/>
<evidence type="ECO:0000259" key="13">
    <source>
        <dbReference type="SMART" id="SM00865"/>
    </source>
</evidence>
<dbReference type="FunFam" id="1.10.287.600:FF:000005">
    <property type="entry name" value="Tubulin alpha chain"/>
    <property type="match status" value="1"/>
</dbReference>
<evidence type="ECO:0000256" key="2">
    <source>
        <dbReference type="ARBA" id="ARBA00004245"/>
    </source>
</evidence>
<dbReference type="Gene3D" id="1.10.287.600">
    <property type="entry name" value="Helix hairpin bin"/>
    <property type="match status" value="1"/>
</dbReference>
<evidence type="ECO:0000313" key="15">
    <source>
        <dbReference type="Proteomes" id="UP000274504"/>
    </source>
</evidence>
<feature type="transmembrane region" description="Helical" evidence="11">
    <location>
        <begin position="191"/>
        <end position="212"/>
    </location>
</feature>